<comment type="caution">
    <text evidence="1">The sequence shown here is derived from an EMBL/GenBank/DDBJ whole genome shotgun (WGS) entry which is preliminary data.</text>
</comment>
<dbReference type="Proteomes" id="UP000277279">
    <property type="component" value="Unassembled WGS sequence"/>
</dbReference>
<gene>
    <name evidence="1" type="ORF">EFD55_25835</name>
</gene>
<reference evidence="1 2" key="1">
    <citation type="submission" date="2018-11" db="EMBL/GenBank/DDBJ databases">
        <authorList>
            <person name="Huo Y."/>
        </authorList>
    </citation>
    <scope>NUCLEOTIDE SEQUENCE [LARGE SCALE GENOMIC DNA]</scope>
    <source>
        <strain evidence="1 2">DSM 30132</strain>
    </source>
</reference>
<organism evidence="1 2">
    <name type="scientific">Rhizobium pisi</name>
    <dbReference type="NCBI Taxonomy" id="574561"/>
    <lineage>
        <taxon>Bacteria</taxon>
        <taxon>Pseudomonadati</taxon>
        <taxon>Pseudomonadota</taxon>
        <taxon>Alphaproteobacteria</taxon>
        <taxon>Hyphomicrobiales</taxon>
        <taxon>Rhizobiaceae</taxon>
        <taxon>Rhizobium/Agrobacterium group</taxon>
        <taxon>Rhizobium</taxon>
    </lineage>
</organism>
<accession>A0A427MD42</accession>
<evidence type="ECO:0000313" key="1">
    <source>
        <dbReference type="EMBL" id="RSB65868.1"/>
    </source>
</evidence>
<name>A0A427MD42_9HYPH</name>
<protein>
    <submittedName>
        <fullName evidence="1">Uncharacterized protein</fullName>
    </submittedName>
</protein>
<dbReference type="EMBL" id="RJJT01000022">
    <property type="protein sequence ID" value="RSB65868.1"/>
    <property type="molecule type" value="Genomic_DNA"/>
</dbReference>
<sequence>MSMTYPFGVQADNPHRAFPPFHEPEGRLKESVPLLQHGNRRTRPSAGVLFNVGEIPAGL</sequence>
<evidence type="ECO:0000313" key="2">
    <source>
        <dbReference type="Proteomes" id="UP000277279"/>
    </source>
</evidence>
<proteinExistence type="predicted"/>
<dbReference type="AlphaFoldDB" id="A0A427MD42"/>